<dbReference type="SUPFAM" id="SSF75005">
    <property type="entry name" value="Arabinanase/levansucrase/invertase"/>
    <property type="match status" value="1"/>
</dbReference>
<dbReference type="RefSeq" id="WP_077865521.1">
    <property type="nucleotide sequence ID" value="NZ_LZYZ01000004.1"/>
</dbReference>
<dbReference type="Gene3D" id="2.60.120.260">
    <property type="entry name" value="Galactose-binding domain-like"/>
    <property type="match status" value="1"/>
</dbReference>
<dbReference type="SMART" id="SM00606">
    <property type="entry name" value="CBD_IV"/>
    <property type="match status" value="1"/>
</dbReference>
<reference evidence="8 9" key="1">
    <citation type="submission" date="2016-05" db="EMBL/GenBank/DDBJ databases">
        <title>Microbial solvent formation.</title>
        <authorList>
            <person name="Poehlein A."/>
            <person name="Montoya Solano J.D."/>
            <person name="Flitsch S."/>
            <person name="Krabben P."/>
            <person name="Duerre P."/>
            <person name="Daniel R."/>
        </authorList>
    </citation>
    <scope>NUCLEOTIDE SEQUENCE [LARGE SCALE GENOMIC DNA]</scope>
    <source>
        <strain evidence="8 9">L1-8</strain>
    </source>
</reference>
<dbReference type="CDD" id="cd00161">
    <property type="entry name" value="beta-trefoil_Ricin-like"/>
    <property type="match status" value="1"/>
</dbReference>
<dbReference type="InterPro" id="IPR000772">
    <property type="entry name" value="Ricin_B_lectin"/>
</dbReference>
<dbReference type="PANTHER" id="PTHR43772">
    <property type="entry name" value="ENDO-1,4-BETA-XYLANASE"/>
    <property type="match status" value="1"/>
</dbReference>
<dbReference type="EMBL" id="LZYZ01000004">
    <property type="protein sequence ID" value="OOM11837.1"/>
    <property type="molecule type" value="Genomic_DNA"/>
</dbReference>
<keyword evidence="5 8" id="KW-0326">Glycosidase</keyword>
<dbReference type="Pfam" id="PF04616">
    <property type="entry name" value="Glyco_hydro_43"/>
    <property type="match status" value="1"/>
</dbReference>
<dbReference type="Gene3D" id="2.115.10.20">
    <property type="entry name" value="Glycosyl hydrolase domain, family 43"/>
    <property type="match status" value="1"/>
</dbReference>
<comment type="similarity">
    <text evidence="1">Belongs to the glycosyl hydrolase 43 family.</text>
</comment>
<keyword evidence="2" id="KW-0858">Xylan degradation</keyword>
<gene>
    <name evidence="8" type="primary">xynD_2</name>
    <name evidence="8" type="ORF">CLOSAC_22640</name>
</gene>
<keyword evidence="2" id="KW-0624">Polysaccharide degradation</keyword>
<dbReference type="Pfam" id="PF14200">
    <property type="entry name" value="RicinB_lectin_2"/>
    <property type="match status" value="1"/>
</dbReference>
<comment type="caution">
    <text evidence="8">The sequence shown here is derived from an EMBL/GenBank/DDBJ whole genome shotgun (WGS) entry which is preliminary data.</text>
</comment>
<keyword evidence="3 8" id="KW-0378">Hydrolase</keyword>
<evidence type="ECO:0000313" key="9">
    <source>
        <dbReference type="Proteomes" id="UP000191154"/>
    </source>
</evidence>
<dbReference type="InterPro" id="IPR052176">
    <property type="entry name" value="Glycosyl_Hydrlase_43_Enz"/>
</dbReference>
<dbReference type="InterPro" id="IPR023296">
    <property type="entry name" value="Glyco_hydro_beta-prop_sf"/>
</dbReference>
<evidence type="ECO:0000313" key="8">
    <source>
        <dbReference type="EMBL" id="OOM11837.1"/>
    </source>
</evidence>
<evidence type="ECO:0000256" key="1">
    <source>
        <dbReference type="ARBA" id="ARBA00009865"/>
    </source>
</evidence>
<feature type="domain" description="Ricin B lectin" evidence="6">
    <location>
        <begin position="528"/>
        <end position="667"/>
    </location>
</feature>
<dbReference type="PROSITE" id="PS50231">
    <property type="entry name" value="RICIN_B_LECTIN"/>
    <property type="match status" value="1"/>
</dbReference>
<dbReference type="EC" id="3.2.1.55" evidence="8"/>
<dbReference type="PANTHER" id="PTHR43772:SF2">
    <property type="entry name" value="PUTATIVE (AFU_ORTHOLOGUE AFUA_2G04480)-RELATED"/>
    <property type="match status" value="1"/>
</dbReference>
<dbReference type="CDD" id="cd04084">
    <property type="entry name" value="CBM6_xylanase-like"/>
    <property type="match status" value="1"/>
</dbReference>
<dbReference type="Gene3D" id="2.80.10.50">
    <property type="match status" value="1"/>
</dbReference>
<dbReference type="GO" id="GO:0030246">
    <property type="term" value="F:carbohydrate binding"/>
    <property type="evidence" value="ECO:0007669"/>
    <property type="project" value="InterPro"/>
</dbReference>
<name>A0A1S8N5W8_CLOSA</name>
<dbReference type="InterPro" id="IPR008979">
    <property type="entry name" value="Galactose-bd-like_sf"/>
</dbReference>
<keyword evidence="4" id="KW-0119">Carbohydrate metabolism</keyword>
<dbReference type="Proteomes" id="UP000191154">
    <property type="component" value="Unassembled WGS sequence"/>
</dbReference>
<dbReference type="InterPro" id="IPR006584">
    <property type="entry name" value="Cellulose-bd_IV"/>
</dbReference>
<dbReference type="AlphaFoldDB" id="A0A1S8N5W8"/>
<dbReference type="SUPFAM" id="SSF50370">
    <property type="entry name" value="Ricin B-like lectins"/>
    <property type="match status" value="1"/>
</dbReference>
<sequence length="670" mass="72055">MVYKKMLIPLLSLSICLTGVSFECKDANAAVVTSNSSYESQFNSLALSKGYKDLTQGNPCMTQKFTADPGVMEYNGRVYVYSTNDHYMYDSKGAVTTNSFDNVQTINCMSSDDMANWTDHGTINVAGSNGAAKWASHSWAPAAAHKTINGKEKFFLYFADSGGGIGVLTSDSPTGPWKDPIGHGLVTKATPNCSNITWLFDPAVFMDDDGSAYLSFGGGVPNGQAAHPKTSRVVKLGADMISLAGTPTTIDAPYILEDSGLNKDGNTYYYTYCTNWESRSNSSDPGVAEIAYMTSNSPTGPFTYKGTILKNPGKYFGCYGNNHHSIVKFKNKWYIFYHSQWLENKMGTNKGYRSAQVDEINISNGKISPATGTLTGVAQTKDLNPYTLNQMSTMAWQGGIKVQGLGNTDVQMSAGNWVGVSNVGFGTGPASITMKVSSQKGSVIKVCTDNPSNKALGYVVVPPTGNAFTNVSANVSNITGTKKLFFVSSNDCVVDNWQFSKNSASGTGSSTTKDSTNTSGTTQTLSDGWYYIKNVNAQKYLQVANNVGKAAQNVELGTGSGAAGQKWYLKNVGNGYVTLKSALGNYMLDVYNGENKDGSNIRIFNAYSNDAQKFALKSSSTNGAYGITTMSSNQTKALDDYNFQTFDGANVCQWTYGGTNNQLWIFEAAK</sequence>
<feature type="domain" description="Cellulose binding type IV" evidence="7">
    <location>
        <begin position="382"/>
        <end position="501"/>
    </location>
</feature>
<accession>A0A1S8N5W8</accession>
<dbReference type="GO" id="GO:0046556">
    <property type="term" value="F:alpha-L-arabinofuranosidase activity"/>
    <property type="evidence" value="ECO:0007669"/>
    <property type="project" value="UniProtKB-EC"/>
</dbReference>
<evidence type="ECO:0000256" key="4">
    <source>
        <dbReference type="ARBA" id="ARBA00023277"/>
    </source>
</evidence>
<dbReference type="CDD" id="cd09003">
    <property type="entry name" value="GH43_XynD-like"/>
    <property type="match status" value="1"/>
</dbReference>
<organism evidence="8 9">
    <name type="scientific">Clostridium saccharobutylicum</name>
    <dbReference type="NCBI Taxonomy" id="169679"/>
    <lineage>
        <taxon>Bacteria</taxon>
        <taxon>Bacillati</taxon>
        <taxon>Bacillota</taxon>
        <taxon>Clostridia</taxon>
        <taxon>Eubacteriales</taxon>
        <taxon>Clostridiaceae</taxon>
        <taxon>Clostridium</taxon>
    </lineage>
</organism>
<dbReference type="SMART" id="SM00458">
    <property type="entry name" value="RICIN"/>
    <property type="match status" value="1"/>
</dbReference>
<dbReference type="GO" id="GO:0045493">
    <property type="term" value="P:xylan catabolic process"/>
    <property type="evidence" value="ECO:0007669"/>
    <property type="project" value="UniProtKB-KW"/>
</dbReference>
<proteinExistence type="inferred from homology"/>
<evidence type="ECO:0000256" key="3">
    <source>
        <dbReference type="ARBA" id="ARBA00022801"/>
    </source>
</evidence>
<evidence type="ECO:0000256" key="2">
    <source>
        <dbReference type="ARBA" id="ARBA00022651"/>
    </source>
</evidence>
<dbReference type="SUPFAM" id="SSF49785">
    <property type="entry name" value="Galactose-binding domain-like"/>
    <property type="match status" value="1"/>
</dbReference>
<dbReference type="InterPro" id="IPR035992">
    <property type="entry name" value="Ricin_B-like_lectins"/>
</dbReference>
<evidence type="ECO:0000259" key="6">
    <source>
        <dbReference type="SMART" id="SM00458"/>
    </source>
</evidence>
<dbReference type="InterPro" id="IPR006710">
    <property type="entry name" value="Glyco_hydro_43"/>
</dbReference>
<evidence type="ECO:0000256" key="5">
    <source>
        <dbReference type="ARBA" id="ARBA00023295"/>
    </source>
</evidence>
<evidence type="ECO:0000259" key="7">
    <source>
        <dbReference type="SMART" id="SM00606"/>
    </source>
</evidence>
<protein>
    <submittedName>
        <fullName evidence="8">Arabinoxylan arabinofuranohydrolase</fullName>
        <ecNumber evidence="8">3.2.1.55</ecNumber>
    </submittedName>
</protein>
<dbReference type="STRING" id="169679.CSACC_06720"/>